<gene>
    <name evidence="2" type="ORF">AUC44_14810</name>
</gene>
<evidence type="ECO:0000313" key="3">
    <source>
        <dbReference type="Proteomes" id="UP000060071"/>
    </source>
</evidence>
<proteinExistence type="predicted"/>
<evidence type="ECO:0000313" key="2">
    <source>
        <dbReference type="EMBL" id="ALW90008.1"/>
    </source>
</evidence>
<evidence type="ECO:0000256" key="1">
    <source>
        <dbReference type="SAM" id="SignalP"/>
    </source>
</evidence>
<protein>
    <submittedName>
        <fullName evidence="2">Uncharacterized protein</fullName>
    </submittedName>
</protein>
<dbReference type="Proteomes" id="UP000060071">
    <property type="component" value="Chromosome"/>
</dbReference>
<dbReference type="RefSeq" id="WP_062159412.1">
    <property type="nucleotide sequence ID" value="NZ_CP013910.1"/>
</dbReference>
<keyword evidence="1" id="KW-0732">Signal</keyword>
<sequence>MKKFTVLSIVALSVSLASCSKIVGAAIPAQTISNPAGLEGKQLVASSPLMIESVRGTVSYSTAGAPFDDIQIPDLPFGIKPGGLDFKTGFSQIDVTGACVKPQSFTVTVRDVKVDASDAAASASFSANAAAQFTLTKTSEGAGSAAYSVSDTKLNVAADVSTAMKFFSILTSGGKNTVSVTATISASDNGLAGCTMGFTLKDVSVTLSKFQ</sequence>
<organism evidence="2 3">
    <name type="scientific">Deinococcus actinosclerus</name>
    <dbReference type="NCBI Taxonomy" id="1768108"/>
    <lineage>
        <taxon>Bacteria</taxon>
        <taxon>Thermotogati</taxon>
        <taxon>Deinococcota</taxon>
        <taxon>Deinococci</taxon>
        <taxon>Deinococcales</taxon>
        <taxon>Deinococcaceae</taxon>
        <taxon>Deinococcus</taxon>
    </lineage>
</organism>
<accession>A0ABN4K7Z3</accession>
<feature type="chain" id="PRO_5045477146" evidence="1">
    <location>
        <begin position="26"/>
        <end position="211"/>
    </location>
</feature>
<dbReference type="PROSITE" id="PS51257">
    <property type="entry name" value="PROKAR_LIPOPROTEIN"/>
    <property type="match status" value="1"/>
</dbReference>
<name>A0ABN4K7Z3_9DEIO</name>
<feature type="signal peptide" evidence="1">
    <location>
        <begin position="1"/>
        <end position="25"/>
    </location>
</feature>
<dbReference type="EMBL" id="CP013910">
    <property type="protein sequence ID" value="ALW90008.1"/>
    <property type="molecule type" value="Genomic_DNA"/>
</dbReference>
<keyword evidence="3" id="KW-1185">Reference proteome</keyword>
<reference evidence="2 3" key="1">
    <citation type="submission" date="2015-12" db="EMBL/GenBank/DDBJ databases">
        <authorList>
            <person name="Kim M.K."/>
            <person name="Srinivasan S."/>
            <person name="Lee J.-J."/>
            <person name="Kim K."/>
        </authorList>
    </citation>
    <scope>NUCLEOTIDE SEQUENCE [LARGE SCALE GENOMIC DNA]</scope>
    <source>
        <strain evidence="2 3">BM2</strain>
    </source>
</reference>